<dbReference type="AlphaFoldDB" id="A0A8D8Z6S4"/>
<proteinExistence type="predicted"/>
<accession>A0A8D8Z6S4</accession>
<reference evidence="1" key="1">
    <citation type="submission" date="2021-05" db="EMBL/GenBank/DDBJ databases">
        <authorList>
            <person name="Alioto T."/>
            <person name="Alioto T."/>
            <person name="Gomez Garrido J."/>
        </authorList>
    </citation>
    <scope>NUCLEOTIDE SEQUENCE</scope>
</reference>
<dbReference type="EMBL" id="HBUF01422090">
    <property type="protein sequence ID" value="CAG6740941.1"/>
    <property type="molecule type" value="Transcribed_RNA"/>
</dbReference>
<protein>
    <submittedName>
        <fullName evidence="1">Uncharacterized protein</fullName>
    </submittedName>
</protein>
<organism evidence="1">
    <name type="scientific">Cacopsylla melanoneura</name>
    <dbReference type="NCBI Taxonomy" id="428564"/>
    <lineage>
        <taxon>Eukaryota</taxon>
        <taxon>Metazoa</taxon>
        <taxon>Ecdysozoa</taxon>
        <taxon>Arthropoda</taxon>
        <taxon>Hexapoda</taxon>
        <taxon>Insecta</taxon>
        <taxon>Pterygota</taxon>
        <taxon>Neoptera</taxon>
        <taxon>Paraneoptera</taxon>
        <taxon>Hemiptera</taxon>
        <taxon>Sternorrhyncha</taxon>
        <taxon>Psylloidea</taxon>
        <taxon>Psyllidae</taxon>
        <taxon>Psyllinae</taxon>
        <taxon>Cacopsylla</taxon>
    </lineage>
</organism>
<evidence type="ECO:0000313" key="1">
    <source>
        <dbReference type="EMBL" id="CAG6740941.1"/>
    </source>
</evidence>
<sequence>MSINRSLVWDRIFSKNDSGSDRKLVKPKGPKGLAFAVPMCAEHRDQDVSFCFIRTLKKRLMQAEEDNKTSSLILLYTYLHRWCIGCIHTIYYYPFSYQVDFI</sequence>
<name>A0A8D8Z6S4_9HEMI</name>